<evidence type="ECO:0000313" key="2">
    <source>
        <dbReference type="Proteomes" id="UP000595373"/>
    </source>
</evidence>
<name>A0A9Q6Z1K9_HISSO</name>
<dbReference type="AlphaFoldDB" id="A0A9Q6Z1K9"/>
<dbReference type="RefSeq" id="WP_087437248.1">
    <property type="nucleotide sequence ID" value="NZ_CP018802.1"/>
</dbReference>
<protein>
    <submittedName>
        <fullName evidence="1">Uncharacterized protein</fullName>
    </submittedName>
</protein>
<evidence type="ECO:0000313" key="1">
    <source>
        <dbReference type="EMBL" id="QQF82742.1"/>
    </source>
</evidence>
<dbReference type="Proteomes" id="UP000595373">
    <property type="component" value="Chromosome"/>
</dbReference>
<gene>
    <name evidence="1" type="ORF">JFL49_02145</name>
</gene>
<proteinExistence type="predicted"/>
<sequence length="659" mass="72886">MKLPQIQSQFVAISGGMDLTTPPIVKANSEAIIALNVQPNYGGGFSRIEGYECLDGMTTPSLMNHFHVNVNHDVPQSAVGKQFLLNDRTCYVLAVNERCLTFAVSGQFEVDVGTTFDLDRQTYQTISKTFLNTGEVKQWQHYQALAFQAGVDNVQAVPGENALRGVVELNEQIIAFRDGENACEVFLATKTGWQSAPATYFVELKDISKPNEFIDGVKFTSGEKQGNVFSAVLSADDSSGYLVVNTALLPAAEIHINGSVAAKVKSCEAVRLTKEKAWTFIYHNFYGGTETAYAYGCNGEQVIEVRPDGIIVPIITQAENPQYIVAHRNHLFIAFSGGQFGHSLVGKPTHWAVLLGSEHFGVGDEITALSSTTGGVLLIGCRHKTTALYGSTRDDWVLKDIAKVGIKSGTLQATFIPIAISRHGIIRVDATEQFGDFKLSETDSGRKLGFKPIENNIVFSSTKAKANQVRFYSENAFHICMMLQPDGSTKSTYFTYPEKLKGVWQSHHNTFLAFDDGKVYRQSDDCFSFAGKPIEWTVKMAFNHCGSPVHIKSWKSAELQATAQGVLSVQYRFDLDYNADFHAVNLAQALSVIGYGGRWNESYWNDFLWSSQEYATPVLYLSGYSRNLSLSFAGSDLYAPQFELSGLVLNYILRRFHRV</sequence>
<reference evidence="1 2" key="1">
    <citation type="submission" date="2020-12" db="EMBL/GenBank/DDBJ databases">
        <title>ASc-MMNZ-VFA-070.</title>
        <authorList>
            <person name="Schryvers A."/>
            <person name="Mostafa Nazari M."/>
            <person name="Farshchi Andisi V."/>
            <person name="Timsit E."/>
            <person name="Walter Morck D."/>
        </authorList>
    </citation>
    <scope>NUCLEOTIDE SEQUENCE [LARGE SCALE GENOMIC DNA]</scope>
    <source>
        <strain evidence="1 2">ASc-MMNZ-VFA-070</strain>
    </source>
</reference>
<dbReference type="OrthoDB" id="8433085at2"/>
<accession>A0A9Q6Z1K9</accession>
<dbReference type="EMBL" id="CP066558">
    <property type="protein sequence ID" value="QQF82742.1"/>
    <property type="molecule type" value="Genomic_DNA"/>
</dbReference>
<keyword evidence="2" id="KW-1185">Reference proteome</keyword>
<organism evidence="1 2">
    <name type="scientific">Histophilus somni</name>
    <name type="common">Haemophilus somnus</name>
    <dbReference type="NCBI Taxonomy" id="731"/>
    <lineage>
        <taxon>Bacteria</taxon>
        <taxon>Pseudomonadati</taxon>
        <taxon>Pseudomonadota</taxon>
        <taxon>Gammaproteobacteria</taxon>
        <taxon>Pasteurellales</taxon>
        <taxon>Pasteurellaceae</taxon>
        <taxon>Histophilus</taxon>
    </lineage>
</organism>